<dbReference type="PANTHER" id="PTHR23232">
    <property type="entry name" value="KRAB DOMAIN C2H2 ZINC FINGER"/>
    <property type="match status" value="1"/>
</dbReference>
<reference evidence="2" key="1">
    <citation type="submission" date="2025-08" db="UniProtKB">
        <authorList>
            <consortium name="Ensembl"/>
        </authorList>
    </citation>
    <scope>IDENTIFICATION</scope>
</reference>
<proteinExistence type="predicted"/>
<organism evidence="2 3">
    <name type="scientific">Sus scrofa</name>
    <name type="common">Pig</name>
    <dbReference type="NCBI Taxonomy" id="9823"/>
    <lineage>
        <taxon>Eukaryota</taxon>
        <taxon>Metazoa</taxon>
        <taxon>Chordata</taxon>
        <taxon>Craniata</taxon>
        <taxon>Vertebrata</taxon>
        <taxon>Euteleostomi</taxon>
        <taxon>Mammalia</taxon>
        <taxon>Eutheria</taxon>
        <taxon>Laurasiatheria</taxon>
        <taxon>Artiodactyla</taxon>
        <taxon>Suina</taxon>
        <taxon>Suidae</taxon>
        <taxon>Sus</taxon>
    </lineage>
</organism>
<dbReference type="PANTHER" id="PTHR23232:SF117">
    <property type="entry name" value="KRAB DOMAIN-CONTAINING PROTEIN"/>
    <property type="match status" value="1"/>
</dbReference>
<dbReference type="InterPro" id="IPR036051">
    <property type="entry name" value="KRAB_dom_sf"/>
</dbReference>
<dbReference type="SUPFAM" id="SSF109640">
    <property type="entry name" value="KRAB domain (Kruppel-associated box)"/>
    <property type="match status" value="1"/>
</dbReference>
<dbReference type="Gene3D" id="6.10.140.140">
    <property type="match status" value="1"/>
</dbReference>
<evidence type="ECO:0000259" key="1">
    <source>
        <dbReference type="PROSITE" id="PS50805"/>
    </source>
</evidence>
<dbReference type="Pfam" id="PF01352">
    <property type="entry name" value="KRAB"/>
    <property type="match status" value="1"/>
</dbReference>
<dbReference type="InterPro" id="IPR001909">
    <property type="entry name" value="KRAB"/>
</dbReference>
<dbReference type="GO" id="GO:0006355">
    <property type="term" value="P:regulation of DNA-templated transcription"/>
    <property type="evidence" value="ECO:0007669"/>
    <property type="project" value="InterPro"/>
</dbReference>
<evidence type="ECO:0000313" key="3">
    <source>
        <dbReference type="Proteomes" id="UP000694724"/>
    </source>
</evidence>
<dbReference type="Proteomes" id="UP000694724">
    <property type="component" value="Unplaced"/>
</dbReference>
<dbReference type="PROSITE" id="PS50805">
    <property type="entry name" value="KRAB"/>
    <property type="match status" value="1"/>
</dbReference>
<dbReference type="SMART" id="SM00349">
    <property type="entry name" value="KRAB"/>
    <property type="match status" value="1"/>
</dbReference>
<name>A0A8D1QSK9_PIG</name>
<protein>
    <recommendedName>
        <fullName evidence="1">KRAB domain-containing protein</fullName>
    </recommendedName>
</protein>
<sequence>MKCAGPGSGSFQDVTADFTQDEWLQRSCMQRILYRDMMLENHSHLVSVSEEFFLCSTSQCAFLFFFKFTQ</sequence>
<evidence type="ECO:0000313" key="2">
    <source>
        <dbReference type="Ensembl" id="ENSSSCP00055021451.1"/>
    </source>
</evidence>
<dbReference type="InterPro" id="IPR050169">
    <property type="entry name" value="Krueppel_C2H2_ZnF"/>
</dbReference>
<dbReference type="CDD" id="cd07765">
    <property type="entry name" value="KRAB_A-box"/>
    <property type="match status" value="1"/>
</dbReference>
<accession>A0A8D1QSK9</accession>
<feature type="domain" description="KRAB" evidence="1">
    <location>
        <begin position="9"/>
        <end position="70"/>
    </location>
</feature>
<dbReference type="AlphaFoldDB" id="A0A8D1QSK9"/>
<dbReference type="Ensembl" id="ENSSSCT00055026981.1">
    <property type="protein sequence ID" value="ENSSSCP00055021451.1"/>
    <property type="gene ID" value="ENSSSCG00055013714.1"/>
</dbReference>